<keyword evidence="1" id="KW-0472">Membrane</keyword>
<accession>A0A4D6MHL1</accession>
<evidence type="ECO:0000256" key="1">
    <source>
        <dbReference type="SAM" id="Phobius"/>
    </source>
</evidence>
<evidence type="ECO:0000313" key="2">
    <source>
        <dbReference type="EMBL" id="QCE00923.1"/>
    </source>
</evidence>
<sequence>MLTKNAKSSASRVALSLLLGPFFEAFPLWSPLADISAVSSWLGLSKVIWFGFGFYCLILLPGNDILLPLIRLGISSALETLCGQASGAGQVEMLGKIIVFKMVQLCQVCYIFDAFYLKL</sequence>
<organism evidence="2 3">
    <name type="scientific">Vigna unguiculata</name>
    <name type="common">Cowpea</name>
    <dbReference type="NCBI Taxonomy" id="3917"/>
    <lineage>
        <taxon>Eukaryota</taxon>
        <taxon>Viridiplantae</taxon>
        <taxon>Streptophyta</taxon>
        <taxon>Embryophyta</taxon>
        <taxon>Tracheophyta</taxon>
        <taxon>Spermatophyta</taxon>
        <taxon>Magnoliopsida</taxon>
        <taxon>eudicotyledons</taxon>
        <taxon>Gunneridae</taxon>
        <taxon>Pentapetalae</taxon>
        <taxon>rosids</taxon>
        <taxon>fabids</taxon>
        <taxon>Fabales</taxon>
        <taxon>Fabaceae</taxon>
        <taxon>Papilionoideae</taxon>
        <taxon>50 kb inversion clade</taxon>
        <taxon>NPAAA clade</taxon>
        <taxon>indigoferoid/millettioid clade</taxon>
        <taxon>Phaseoleae</taxon>
        <taxon>Vigna</taxon>
    </lineage>
</organism>
<keyword evidence="1" id="KW-1133">Transmembrane helix</keyword>
<protein>
    <submittedName>
        <fullName evidence="2">Uncharacterized protein</fullName>
    </submittedName>
</protein>
<dbReference type="EMBL" id="CP039351">
    <property type="protein sequence ID" value="QCE00923.1"/>
    <property type="molecule type" value="Genomic_DNA"/>
</dbReference>
<keyword evidence="3" id="KW-1185">Reference proteome</keyword>
<feature type="transmembrane region" description="Helical" evidence="1">
    <location>
        <begin position="41"/>
        <end position="60"/>
    </location>
</feature>
<dbReference type="Proteomes" id="UP000501690">
    <property type="component" value="Linkage Group LG7"/>
</dbReference>
<dbReference type="AlphaFoldDB" id="A0A4D6MHL1"/>
<reference evidence="2 3" key="1">
    <citation type="submission" date="2019-04" db="EMBL/GenBank/DDBJ databases">
        <title>An improved genome assembly and genetic linkage map for asparagus bean, Vigna unguiculata ssp. sesquipedialis.</title>
        <authorList>
            <person name="Xia Q."/>
            <person name="Zhang R."/>
            <person name="Dong Y."/>
        </authorList>
    </citation>
    <scope>NUCLEOTIDE SEQUENCE [LARGE SCALE GENOMIC DNA]</scope>
    <source>
        <tissue evidence="2">Leaf</tissue>
    </source>
</reference>
<gene>
    <name evidence="2" type="ORF">DEO72_LG7g2214</name>
</gene>
<proteinExistence type="predicted"/>
<evidence type="ECO:0000313" key="3">
    <source>
        <dbReference type="Proteomes" id="UP000501690"/>
    </source>
</evidence>
<name>A0A4D6MHL1_VIGUN</name>
<keyword evidence="1" id="KW-0812">Transmembrane</keyword>